<dbReference type="AlphaFoldDB" id="A0A2V3WE46"/>
<evidence type="ECO:0000313" key="3">
    <source>
        <dbReference type="Proteomes" id="UP000247922"/>
    </source>
</evidence>
<keyword evidence="1" id="KW-0812">Transmembrane</keyword>
<comment type="caution">
    <text evidence="2">The sequence shown here is derived from an EMBL/GenBank/DDBJ whole genome shotgun (WGS) entry which is preliminary data.</text>
</comment>
<keyword evidence="3" id="KW-1185">Reference proteome</keyword>
<dbReference type="OrthoDB" id="2355866at2"/>
<organism evidence="2 3">
    <name type="scientific">Streptohalobacillus salinus</name>
    <dbReference type="NCBI Taxonomy" id="621096"/>
    <lineage>
        <taxon>Bacteria</taxon>
        <taxon>Bacillati</taxon>
        <taxon>Bacillota</taxon>
        <taxon>Bacilli</taxon>
        <taxon>Bacillales</taxon>
        <taxon>Bacillaceae</taxon>
        <taxon>Streptohalobacillus</taxon>
    </lineage>
</organism>
<proteinExistence type="predicted"/>
<accession>A0A2V3WE46</accession>
<feature type="transmembrane region" description="Helical" evidence="1">
    <location>
        <begin position="6"/>
        <end position="26"/>
    </location>
</feature>
<gene>
    <name evidence="2" type="ORF">DES38_101246</name>
</gene>
<protein>
    <submittedName>
        <fullName evidence="2">Uncharacterized protein</fullName>
    </submittedName>
</protein>
<reference evidence="2 3" key="1">
    <citation type="submission" date="2018-05" db="EMBL/GenBank/DDBJ databases">
        <title>Genomic Encyclopedia of Type Strains, Phase IV (KMG-IV): sequencing the most valuable type-strain genomes for metagenomic binning, comparative biology and taxonomic classification.</title>
        <authorList>
            <person name="Goeker M."/>
        </authorList>
    </citation>
    <scope>NUCLEOTIDE SEQUENCE [LARGE SCALE GENOMIC DNA]</scope>
    <source>
        <strain evidence="2 3">DSM 22440</strain>
    </source>
</reference>
<dbReference type="RefSeq" id="WP_110250253.1">
    <property type="nucleotide sequence ID" value="NZ_QJJR01000001.1"/>
</dbReference>
<sequence>MREFIYWVIPLVVLWLSSRPFYKLAVKLIAKYHLKKLNQSLIQLHYSFEQLVYFHSLPTHIEAISTADKEAIKLRFEYHPFLFTQLTGIYVDICRKNEKVTLCYLPIDQFMLPYLDQQMQQQTLDYRTSKAISIAKLLHSDTKEKLIDEVHAQIQYGRYS</sequence>
<evidence type="ECO:0000313" key="2">
    <source>
        <dbReference type="EMBL" id="PXW93160.1"/>
    </source>
</evidence>
<evidence type="ECO:0000256" key="1">
    <source>
        <dbReference type="SAM" id="Phobius"/>
    </source>
</evidence>
<keyword evidence="1" id="KW-1133">Transmembrane helix</keyword>
<dbReference type="EMBL" id="QJJR01000001">
    <property type="protein sequence ID" value="PXW93160.1"/>
    <property type="molecule type" value="Genomic_DNA"/>
</dbReference>
<name>A0A2V3WE46_9BACI</name>
<keyword evidence="1" id="KW-0472">Membrane</keyword>
<dbReference type="Proteomes" id="UP000247922">
    <property type="component" value="Unassembled WGS sequence"/>
</dbReference>